<comment type="similarity">
    <text evidence="2 9">Belongs to the 2-oxoacid dehydrogenase family.</text>
</comment>
<organism evidence="12 13">
    <name type="scientific">Pelagibacter ubique</name>
    <dbReference type="NCBI Taxonomy" id="198252"/>
    <lineage>
        <taxon>Bacteria</taxon>
        <taxon>Pseudomonadati</taxon>
        <taxon>Pseudomonadota</taxon>
        <taxon>Alphaproteobacteria</taxon>
        <taxon>Candidatus Pelagibacterales</taxon>
        <taxon>Candidatus Pelagibacteraceae</taxon>
        <taxon>Candidatus Pelagibacter</taxon>
    </lineage>
</organism>
<dbReference type="EMBL" id="LANA01000001">
    <property type="protein sequence ID" value="NMN67206.1"/>
    <property type="molecule type" value="Genomic_DNA"/>
</dbReference>
<dbReference type="Pfam" id="PF00364">
    <property type="entry name" value="Biotin_lipoyl"/>
    <property type="match status" value="1"/>
</dbReference>
<dbReference type="InterPro" id="IPR003016">
    <property type="entry name" value="2-oxoA_DH_lipoyl-BS"/>
</dbReference>
<dbReference type="PANTHER" id="PTHR43178">
    <property type="entry name" value="DIHYDROLIPOAMIDE ACETYLTRANSFERASE COMPONENT OF PYRUVATE DEHYDROGENASE COMPLEX"/>
    <property type="match status" value="1"/>
</dbReference>
<feature type="domain" description="Lipoyl-binding" evidence="10">
    <location>
        <begin position="14"/>
        <end position="88"/>
    </location>
</feature>
<evidence type="ECO:0000313" key="13">
    <source>
        <dbReference type="Proteomes" id="UP001166004"/>
    </source>
</evidence>
<keyword evidence="12" id="KW-0670">Pyruvate</keyword>
<evidence type="ECO:0000259" key="10">
    <source>
        <dbReference type="PROSITE" id="PS50968"/>
    </source>
</evidence>
<dbReference type="Gene3D" id="4.10.320.10">
    <property type="entry name" value="E3-binding domain"/>
    <property type="match status" value="1"/>
</dbReference>
<comment type="catalytic activity">
    <reaction evidence="8">
        <text>N(6)-[(R)-dihydrolipoyl]-L-lysyl-[protein] + acetyl-CoA = N(6)-[(R)-S(8)-acetyldihydrolipoyl]-L-lysyl-[protein] + CoA</text>
        <dbReference type="Rhea" id="RHEA:17017"/>
        <dbReference type="Rhea" id="RHEA-COMP:10475"/>
        <dbReference type="Rhea" id="RHEA-COMP:10478"/>
        <dbReference type="ChEBI" id="CHEBI:57287"/>
        <dbReference type="ChEBI" id="CHEBI:57288"/>
        <dbReference type="ChEBI" id="CHEBI:83100"/>
        <dbReference type="ChEBI" id="CHEBI:83111"/>
        <dbReference type="EC" id="2.3.1.12"/>
    </reaction>
</comment>
<dbReference type="PROSITE" id="PS51826">
    <property type="entry name" value="PSBD"/>
    <property type="match status" value="1"/>
</dbReference>
<name>A0ABX1T2V4_PELUQ</name>
<reference evidence="12 13" key="1">
    <citation type="submission" date="2019-07" db="EMBL/GenBank/DDBJ databases">
        <title>SAR11 Genome Evolution.</title>
        <authorList>
            <person name="Giovannoni S."/>
        </authorList>
    </citation>
    <scope>NUCLEOTIDE SEQUENCE [LARGE SCALE GENOMIC DNA]</scope>
    <source>
        <strain evidence="12 13">HTCC9565</strain>
    </source>
</reference>
<dbReference type="SUPFAM" id="SSF47005">
    <property type="entry name" value="Peripheral subunit-binding domain of 2-oxo acid dehydrogenase complex"/>
    <property type="match status" value="1"/>
</dbReference>
<evidence type="ECO:0000259" key="11">
    <source>
        <dbReference type="PROSITE" id="PS51826"/>
    </source>
</evidence>
<keyword evidence="6 9" id="KW-0012">Acyltransferase</keyword>
<evidence type="ECO:0000256" key="3">
    <source>
        <dbReference type="ARBA" id="ARBA00011484"/>
    </source>
</evidence>
<comment type="function">
    <text evidence="7">The pyruvate dehydrogenase complex catalyzes the overall conversion of pyruvate to acetyl-CoA and CO(2). It contains multiple copies of three enzymatic components: pyruvate dehydrogenase (E1), dihydrolipoamide acetyltransferase (E2) and lipoamide dehydrogenase (E3).</text>
</comment>
<evidence type="ECO:0000256" key="9">
    <source>
        <dbReference type="RuleBase" id="RU003423"/>
    </source>
</evidence>
<feature type="domain" description="Peripheral subunit-binding (PSBD)" evidence="11">
    <location>
        <begin position="136"/>
        <end position="173"/>
    </location>
</feature>
<comment type="caution">
    <text evidence="12">The sequence shown here is derived from an EMBL/GenBank/DDBJ whole genome shotgun (WGS) entry which is preliminary data.</text>
</comment>
<dbReference type="InterPro" id="IPR036625">
    <property type="entry name" value="E3-bd_dom_sf"/>
</dbReference>
<dbReference type="Gene3D" id="2.40.50.100">
    <property type="match status" value="1"/>
</dbReference>
<dbReference type="InterPro" id="IPR000089">
    <property type="entry name" value="Biotin_lipoyl"/>
</dbReference>
<dbReference type="InterPro" id="IPR001078">
    <property type="entry name" value="2-oxoacid_DH_actylTfrase"/>
</dbReference>
<sequence>MAANQCQLNYKMSDKEIKVPNIGEFKDVEVIEVLVSNGQPVSINDPLITIESDKSSVEIPASFNGKVKSVKIKVGDRVSEGDLILTVEQSEEEEKNIEQKTIKEEEPAANKDQVEKVAKINQTQNLIKKDNSEASSASPKVRKFARELGVNINEIIGSERRGRIVEDDVKNFISSTINKASDKTEAQPKKIVSEFSHSDFGEIEVKDMPRVKKLASTYLANSWTTIPHVTNHDEADITEMEDFRTSLTDMYTGERKKITPLAFIVKALVASLKKFPSFNSSIDDIENGKITMKNYFHVGIAVDTPHGLMVPKIRNADNKSISYISNELKTVSDQCRNLKIDKKEFFGGSMTITSLGGIGGSFFTPIINYPEVAILGVGKAQKKQILINGKFETRTMLPLSLSYDHRIIDGAEAARFNNDLKENLGKNFAYKLAI</sequence>
<dbReference type="Pfam" id="PF00198">
    <property type="entry name" value="2-oxoacid_dh"/>
    <property type="match status" value="1"/>
</dbReference>
<dbReference type="SUPFAM" id="SSF52777">
    <property type="entry name" value="CoA-dependent acyltransferases"/>
    <property type="match status" value="1"/>
</dbReference>
<evidence type="ECO:0000256" key="2">
    <source>
        <dbReference type="ARBA" id="ARBA00007317"/>
    </source>
</evidence>
<dbReference type="Pfam" id="PF02817">
    <property type="entry name" value="E3_binding"/>
    <property type="match status" value="1"/>
</dbReference>
<evidence type="ECO:0000256" key="8">
    <source>
        <dbReference type="ARBA" id="ARBA00048370"/>
    </source>
</evidence>
<comment type="subunit">
    <text evidence="3">Forms a 24-polypeptide structural core with octahedral symmetry.</text>
</comment>
<keyword evidence="5 9" id="KW-0450">Lipoyl</keyword>
<evidence type="ECO:0000256" key="5">
    <source>
        <dbReference type="ARBA" id="ARBA00022823"/>
    </source>
</evidence>
<proteinExistence type="inferred from homology"/>
<keyword evidence="13" id="KW-1185">Reference proteome</keyword>
<evidence type="ECO:0000313" key="12">
    <source>
        <dbReference type="EMBL" id="NMN67206.1"/>
    </source>
</evidence>
<protein>
    <recommendedName>
        <fullName evidence="9">Dihydrolipoamide acetyltransferase component of pyruvate dehydrogenase complex</fullName>
        <ecNumber evidence="9">2.3.1.-</ecNumber>
    </recommendedName>
</protein>
<dbReference type="PROSITE" id="PS50968">
    <property type="entry name" value="BIOTINYL_LIPOYL"/>
    <property type="match status" value="1"/>
</dbReference>
<dbReference type="Gene3D" id="3.30.559.10">
    <property type="entry name" value="Chloramphenicol acetyltransferase-like domain"/>
    <property type="match status" value="1"/>
</dbReference>
<accession>A0ABX1T2V4</accession>
<dbReference type="InterPro" id="IPR023213">
    <property type="entry name" value="CAT-like_dom_sf"/>
</dbReference>
<dbReference type="SUPFAM" id="SSF51230">
    <property type="entry name" value="Single hybrid motif"/>
    <property type="match status" value="1"/>
</dbReference>
<evidence type="ECO:0000256" key="1">
    <source>
        <dbReference type="ARBA" id="ARBA00001938"/>
    </source>
</evidence>
<dbReference type="InterPro" id="IPR004167">
    <property type="entry name" value="PSBD"/>
</dbReference>
<dbReference type="EC" id="2.3.1.-" evidence="9"/>
<dbReference type="Proteomes" id="UP001166004">
    <property type="component" value="Unassembled WGS sequence"/>
</dbReference>
<gene>
    <name evidence="12" type="ORF">VP91_00003460</name>
</gene>
<dbReference type="InterPro" id="IPR050743">
    <property type="entry name" value="2-oxoacid_DH_E2_comp"/>
</dbReference>
<dbReference type="InterPro" id="IPR011053">
    <property type="entry name" value="Single_hybrid_motif"/>
</dbReference>
<keyword evidence="4 9" id="KW-0808">Transferase</keyword>
<comment type="cofactor">
    <cofactor evidence="1 9">
        <name>(R)-lipoate</name>
        <dbReference type="ChEBI" id="CHEBI:83088"/>
    </cofactor>
</comment>
<dbReference type="PANTHER" id="PTHR43178:SF2">
    <property type="entry name" value="DIHYDROLIPOYLLYSINE-RESIDUE ACETYLTRANSFERASE COMPONENT OF PYRUVATE DEHYDROGENASE COMPLEX"/>
    <property type="match status" value="1"/>
</dbReference>
<evidence type="ECO:0000256" key="6">
    <source>
        <dbReference type="ARBA" id="ARBA00023315"/>
    </source>
</evidence>
<dbReference type="CDD" id="cd06849">
    <property type="entry name" value="lipoyl_domain"/>
    <property type="match status" value="1"/>
</dbReference>
<evidence type="ECO:0000256" key="4">
    <source>
        <dbReference type="ARBA" id="ARBA00022679"/>
    </source>
</evidence>
<evidence type="ECO:0000256" key="7">
    <source>
        <dbReference type="ARBA" id="ARBA00025211"/>
    </source>
</evidence>
<dbReference type="PROSITE" id="PS00189">
    <property type="entry name" value="LIPOYL"/>
    <property type="match status" value="1"/>
</dbReference>